<evidence type="ECO:0000256" key="6">
    <source>
        <dbReference type="ARBA" id="ARBA00022801"/>
    </source>
</evidence>
<sequence>MKTISGTLLLAAVAVSTAYAEHGEHKRHLDLHQKEQNYPAYAAKPSPPPESMGSSCGCYTYTTTWYGAPTLVPDLGEYEATTSAGWETIAPAATSASSIKEELIDDWHPRRKGDSSSEEPAASTSEQPAVYEAPAAYIKKVSTTASSATVTSSAKSEPSSYAQSSSYVEPSPSSTSSSAAPSSTSANSTISSNGNKWAFCYTPYASDGTCKSAETVASDVAGIKAKGFTAVRLYATDCSGPQNVGAAAAKEGLKLILGIWVDESGIGSNTDAQVDELTAWGKDQWELVEMVVAGNEAMFYGYTSAEGLADFVNDVRTKFRAAGFEGPVGTSEVTGSFAQYADILCPAVDYAGANIHPFFNTDVSAEGAGDFVSQQLDDLAKACGGDKQAYNLESGWPSLGSANGMAVPGAEDQKIAIDSIMKAAGGRTAIFSYENDDWKAPGEFGVEQHWGCKDLFE</sequence>
<proteinExistence type="inferred from homology"/>
<dbReference type="GeneID" id="96006592"/>
<evidence type="ECO:0000313" key="16">
    <source>
        <dbReference type="Proteomes" id="UP000803884"/>
    </source>
</evidence>
<dbReference type="EMBL" id="JAAQHG020000017">
    <property type="protein sequence ID" value="KAL1585748.1"/>
    <property type="molecule type" value="Genomic_DNA"/>
</dbReference>
<protein>
    <recommendedName>
        <fullName evidence="9">Probable beta-glucosidase btgE</fullName>
    </recommendedName>
    <alternativeName>
        <fullName evidence="10">Beta-D-glucoside glucohydrolase btgE</fullName>
    </alternativeName>
    <alternativeName>
        <fullName evidence="12">Cellobiase btgE</fullName>
    </alternativeName>
    <alternativeName>
        <fullName evidence="11">Gentiobiase btgE</fullName>
    </alternativeName>
</protein>
<keyword evidence="7" id="KW-0326">Glycosidase</keyword>
<evidence type="ECO:0000256" key="8">
    <source>
        <dbReference type="ARBA" id="ARBA00024983"/>
    </source>
</evidence>
<feature type="compositionally biased region" description="Basic and acidic residues" evidence="13">
    <location>
        <begin position="104"/>
        <end position="115"/>
    </location>
</feature>
<feature type="region of interest" description="Disordered" evidence="13">
    <location>
        <begin position="148"/>
        <end position="190"/>
    </location>
</feature>
<evidence type="ECO:0000256" key="9">
    <source>
        <dbReference type="ARBA" id="ARBA00039284"/>
    </source>
</evidence>
<evidence type="ECO:0000256" key="5">
    <source>
        <dbReference type="ARBA" id="ARBA00022729"/>
    </source>
</evidence>
<dbReference type="PANTHER" id="PTHR16631">
    <property type="entry name" value="GLUCAN 1,3-BETA-GLUCOSIDASE"/>
    <property type="match status" value="1"/>
</dbReference>
<evidence type="ECO:0000256" key="12">
    <source>
        <dbReference type="ARBA" id="ARBA00042762"/>
    </source>
</evidence>
<dbReference type="Gene3D" id="3.20.20.80">
    <property type="entry name" value="Glycosidases"/>
    <property type="match status" value="1"/>
</dbReference>
<keyword evidence="4" id="KW-0964">Secreted</keyword>
<evidence type="ECO:0000256" key="1">
    <source>
        <dbReference type="ARBA" id="ARBA00004191"/>
    </source>
</evidence>
<name>A0AB34KLS2_9PEZI</name>
<dbReference type="GO" id="GO:0071555">
    <property type="term" value="P:cell wall organization"/>
    <property type="evidence" value="ECO:0007669"/>
    <property type="project" value="TreeGrafter"/>
</dbReference>
<evidence type="ECO:0000313" key="15">
    <source>
        <dbReference type="EMBL" id="KAL1585748.1"/>
    </source>
</evidence>
<evidence type="ECO:0000256" key="13">
    <source>
        <dbReference type="SAM" id="MobiDB-lite"/>
    </source>
</evidence>
<feature type="region of interest" description="Disordered" evidence="13">
    <location>
        <begin position="104"/>
        <end position="129"/>
    </location>
</feature>
<evidence type="ECO:0000256" key="14">
    <source>
        <dbReference type="SAM" id="SignalP"/>
    </source>
</evidence>
<keyword evidence="3" id="KW-0134">Cell wall</keyword>
<organism evidence="15 16">
    <name type="scientific">Cladosporium halotolerans</name>
    <dbReference type="NCBI Taxonomy" id="1052096"/>
    <lineage>
        <taxon>Eukaryota</taxon>
        <taxon>Fungi</taxon>
        <taxon>Dikarya</taxon>
        <taxon>Ascomycota</taxon>
        <taxon>Pezizomycotina</taxon>
        <taxon>Dothideomycetes</taxon>
        <taxon>Dothideomycetidae</taxon>
        <taxon>Cladosporiales</taxon>
        <taxon>Cladosporiaceae</taxon>
        <taxon>Cladosporium</taxon>
    </lineage>
</organism>
<evidence type="ECO:0000256" key="7">
    <source>
        <dbReference type="ARBA" id="ARBA00023295"/>
    </source>
</evidence>
<dbReference type="InterPro" id="IPR017853">
    <property type="entry name" value="GH"/>
</dbReference>
<comment type="similarity">
    <text evidence="2">Belongs to the glycosyl hydrolase 17 family.</text>
</comment>
<evidence type="ECO:0000256" key="10">
    <source>
        <dbReference type="ARBA" id="ARBA00041495"/>
    </source>
</evidence>
<dbReference type="GO" id="GO:0042973">
    <property type="term" value="F:glucan endo-1,3-beta-D-glucosidase activity"/>
    <property type="evidence" value="ECO:0007669"/>
    <property type="project" value="TreeGrafter"/>
</dbReference>
<feature type="signal peptide" evidence="14">
    <location>
        <begin position="1"/>
        <end position="20"/>
    </location>
</feature>
<dbReference type="GO" id="GO:0009277">
    <property type="term" value="C:fungal-type cell wall"/>
    <property type="evidence" value="ECO:0007669"/>
    <property type="project" value="TreeGrafter"/>
</dbReference>
<comment type="caution">
    <text evidence="15">The sequence shown here is derived from an EMBL/GenBank/DDBJ whole genome shotgun (WGS) entry which is preliminary data.</text>
</comment>
<dbReference type="AlphaFoldDB" id="A0AB34KLS2"/>
<keyword evidence="6" id="KW-0378">Hydrolase</keyword>
<dbReference type="GO" id="GO:0009986">
    <property type="term" value="C:cell surface"/>
    <property type="evidence" value="ECO:0007669"/>
    <property type="project" value="TreeGrafter"/>
</dbReference>
<comment type="function">
    <text evidence="8">Beta-glucosidases are one of a number of cellulolytic enzymes involved in the degradation of cellulosic biomass. Catalyzes the last step releasing glucose from the inhibitory cellobiose.</text>
</comment>
<feature type="chain" id="PRO_5044214928" description="Probable beta-glucosidase btgE" evidence="14">
    <location>
        <begin position="21"/>
        <end position="457"/>
    </location>
</feature>
<evidence type="ECO:0000256" key="11">
    <source>
        <dbReference type="ARBA" id="ARBA00041516"/>
    </source>
</evidence>
<dbReference type="RefSeq" id="XP_069228854.1">
    <property type="nucleotide sequence ID" value="XM_069373754.1"/>
</dbReference>
<evidence type="ECO:0000256" key="2">
    <source>
        <dbReference type="ARBA" id="ARBA00008773"/>
    </source>
</evidence>
<evidence type="ECO:0000256" key="3">
    <source>
        <dbReference type="ARBA" id="ARBA00022512"/>
    </source>
</evidence>
<accession>A0AB34KLS2</accession>
<gene>
    <name evidence="15" type="ORF">WHR41_05149</name>
</gene>
<comment type="subcellular location">
    <subcellularLocation>
        <location evidence="1">Secreted</location>
        <location evidence="1">Cell wall</location>
    </subcellularLocation>
</comment>
<dbReference type="GO" id="GO:0005576">
    <property type="term" value="C:extracellular region"/>
    <property type="evidence" value="ECO:0007669"/>
    <property type="project" value="TreeGrafter"/>
</dbReference>
<evidence type="ECO:0000256" key="4">
    <source>
        <dbReference type="ARBA" id="ARBA00022525"/>
    </source>
</evidence>
<feature type="compositionally biased region" description="Low complexity" evidence="13">
    <location>
        <begin position="118"/>
        <end position="129"/>
    </location>
</feature>
<keyword evidence="5 14" id="KW-0732">Signal</keyword>
<dbReference type="Proteomes" id="UP000803884">
    <property type="component" value="Unassembled WGS sequence"/>
</dbReference>
<keyword evidence="16" id="KW-1185">Reference proteome</keyword>
<dbReference type="InterPro" id="IPR050732">
    <property type="entry name" value="Beta-glucan_modifiers"/>
</dbReference>
<reference evidence="15 16" key="1">
    <citation type="journal article" date="2020" name="Microbiol. Resour. Announc.">
        <title>Draft Genome Sequence of a Cladosporium Species Isolated from the Mesophotic Ascidian Didemnum maculosum.</title>
        <authorList>
            <person name="Gioti A."/>
            <person name="Siaperas R."/>
            <person name="Nikolaivits E."/>
            <person name="Le Goff G."/>
            <person name="Ouazzani J."/>
            <person name="Kotoulas G."/>
            <person name="Topakas E."/>
        </authorList>
    </citation>
    <scope>NUCLEOTIDE SEQUENCE [LARGE SCALE GENOMIC DNA]</scope>
    <source>
        <strain evidence="15 16">TM138-S3</strain>
    </source>
</reference>
<dbReference type="SUPFAM" id="SSF51445">
    <property type="entry name" value="(Trans)glycosidases"/>
    <property type="match status" value="1"/>
</dbReference>
<dbReference type="PANTHER" id="PTHR16631:SF24">
    <property type="entry name" value="FAMILY 17 GLUCOSIDASE SCW11-RELATED"/>
    <property type="match status" value="1"/>
</dbReference>